<reference evidence="1 2" key="1">
    <citation type="submission" date="2018-05" db="EMBL/GenBank/DDBJ databases">
        <title>Genomic Encyclopedia of Archaeal and Bacterial Type Strains, Phase II (KMG-II): from individual species to whole genera.</title>
        <authorList>
            <person name="Goeker M."/>
        </authorList>
    </citation>
    <scope>NUCLEOTIDE SEQUENCE [LARGE SCALE GENOMIC DNA]</scope>
    <source>
        <strain evidence="1 2">DSM 22214</strain>
    </source>
</reference>
<dbReference type="Proteomes" id="UP000245489">
    <property type="component" value="Unassembled WGS sequence"/>
</dbReference>
<sequence length="206" mass="24051">MVATRSQIRKKRLPVKVKDIPSYLIYEVMDGKPIYYEGFKEVLTNQKTFEEIMGSSLLQSRIIAILIQYFSKLISDEFEIFTNEFGIHIDHNDNLCGDFGIYHISQFEGVGMNNKYTTIPPKIMIEIDTQANMDYITDSDYFHKKTQKLLDFGVEKVIWYYTNSKKVMVAENNKSWTIDNWDKTIEVMPNLNLCLTDLMLKKGISL</sequence>
<dbReference type="AlphaFoldDB" id="A0A316EK50"/>
<gene>
    <name evidence="1" type="ORF">LV89_00122</name>
</gene>
<name>A0A316EK50_9BACT</name>
<keyword evidence="2" id="KW-1185">Reference proteome</keyword>
<evidence type="ECO:0000313" key="1">
    <source>
        <dbReference type="EMBL" id="PWK29282.1"/>
    </source>
</evidence>
<dbReference type="OrthoDB" id="942191at2"/>
<evidence type="ECO:0008006" key="3">
    <source>
        <dbReference type="Google" id="ProtNLM"/>
    </source>
</evidence>
<accession>A0A316EK50</accession>
<dbReference type="InterPro" id="IPR012296">
    <property type="entry name" value="Nuclease_put_TT1808"/>
</dbReference>
<dbReference type="EMBL" id="QGGO01000001">
    <property type="protein sequence ID" value="PWK29282.1"/>
    <property type="molecule type" value="Genomic_DNA"/>
</dbReference>
<comment type="caution">
    <text evidence="1">The sequence shown here is derived from an EMBL/GenBank/DDBJ whole genome shotgun (WGS) entry which is preliminary data.</text>
</comment>
<proteinExistence type="predicted"/>
<dbReference type="RefSeq" id="WP_109740916.1">
    <property type="nucleotide sequence ID" value="NZ_QGGO01000001.1"/>
</dbReference>
<organism evidence="1 2">
    <name type="scientific">Arcicella aurantiaca</name>
    <dbReference type="NCBI Taxonomy" id="591202"/>
    <lineage>
        <taxon>Bacteria</taxon>
        <taxon>Pseudomonadati</taxon>
        <taxon>Bacteroidota</taxon>
        <taxon>Cytophagia</taxon>
        <taxon>Cytophagales</taxon>
        <taxon>Flectobacillaceae</taxon>
        <taxon>Arcicella</taxon>
    </lineage>
</organism>
<dbReference type="Gene3D" id="3.90.1570.10">
    <property type="entry name" value="tt1808, chain A"/>
    <property type="match status" value="1"/>
</dbReference>
<protein>
    <recommendedName>
        <fullName evidence="3">Uma2 family endonuclease</fullName>
    </recommendedName>
</protein>
<evidence type="ECO:0000313" key="2">
    <source>
        <dbReference type="Proteomes" id="UP000245489"/>
    </source>
</evidence>